<reference evidence="1" key="1">
    <citation type="submission" date="2018-02" db="EMBL/GenBank/DDBJ databases">
        <title>Rhizophora mucronata_Transcriptome.</title>
        <authorList>
            <person name="Meera S.P."/>
            <person name="Sreeshan A."/>
            <person name="Augustine A."/>
        </authorList>
    </citation>
    <scope>NUCLEOTIDE SEQUENCE</scope>
    <source>
        <tissue evidence="1">Leaf</tissue>
    </source>
</reference>
<organism evidence="1">
    <name type="scientific">Rhizophora mucronata</name>
    <name type="common">Asiatic mangrove</name>
    <dbReference type="NCBI Taxonomy" id="61149"/>
    <lineage>
        <taxon>Eukaryota</taxon>
        <taxon>Viridiplantae</taxon>
        <taxon>Streptophyta</taxon>
        <taxon>Embryophyta</taxon>
        <taxon>Tracheophyta</taxon>
        <taxon>Spermatophyta</taxon>
        <taxon>Magnoliopsida</taxon>
        <taxon>eudicotyledons</taxon>
        <taxon>Gunneridae</taxon>
        <taxon>Pentapetalae</taxon>
        <taxon>rosids</taxon>
        <taxon>fabids</taxon>
        <taxon>Malpighiales</taxon>
        <taxon>Rhizophoraceae</taxon>
        <taxon>Rhizophora</taxon>
    </lineage>
</organism>
<protein>
    <submittedName>
        <fullName evidence="1">Uncharacterized protein</fullName>
    </submittedName>
</protein>
<evidence type="ECO:0000313" key="1">
    <source>
        <dbReference type="EMBL" id="MBX54846.1"/>
    </source>
</evidence>
<name>A0A2P2PJF3_RHIMU</name>
<accession>A0A2P2PJF3</accession>
<sequence>MSVAEMRMRRWICNHSREDQIRNEGIRC</sequence>
<proteinExistence type="predicted"/>
<dbReference type="AlphaFoldDB" id="A0A2P2PJF3"/>
<dbReference type="EMBL" id="GGEC01074362">
    <property type="protein sequence ID" value="MBX54846.1"/>
    <property type="molecule type" value="Transcribed_RNA"/>
</dbReference>